<dbReference type="Proteomes" id="UP001501509">
    <property type="component" value="Unassembled WGS sequence"/>
</dbReference>
<comment type="caution">
    <text evidence="2">The sequence shown here is derived from an EMBL/GenBank/DDBJ whole genome shotgun (WGS) entry which is preliminary data.</text>
</comment>
<name>A0ABN3PR38_9ACTN</name>
<dbReference type="EMBL" id="BAAATD010000004">
    <property type="protein sequence ID" value="GAA2596524.1"/>
    <property type="molecule type" value="Genomic_DNA"/>
</dbReference>
<evidence type="ECO:0000313" key="3">
    <source>
        <dbReference type="Proteomes" id="UP001501509"/>
    </source>
</evidence>
<reference evidence="2 3" key="1">
    <citation type="journal article" date="2019" name="Int. J. Syst. Evol. Microbiol.">
        <title>The Global Catalogue of Microorganisms (GCM) 10K type strain sequencing project: providing services to taxonomists for standard genome sequencing and annotation.</title>
        <authorList>
            <consortium name="The Broad Institute Genomics Platform"/>
            <consortium name="The Broad Institute Genome Sequencing Center for Infectious Disease"/>
            <person name="Wu L."/>
            <person name="Ma J."/>
        </authorList>
    </citation>
    <scope>NUCLEOTIDE SEQUENCE [LARGE SCALE GENOMIC DNA]</scope>
    <source>
        <strain evidence="2 3">JCM 6833</strain>
    </source>
</reference>
<feature type="compositionally biased region" description="Polar residues" evidence="1">
    <location>
        <begin position="1"/>
        <end position="14"/>
    </location>
</feature>
<gene>
    <name evidence="2" type="ORF">GCM10010411_32470</name>
</gene>
<sequence length="76" mass="7945">MSRIASTSRCNCSSEYLGKPDSGEPDSGEPDSGEPDADDPDADDPDAGEPDARSVAAPIPAAQKASFLTMWTPHPR</sequence>
<feature type="compositionally biased region" description="Acidic residues" evidence="1">
    <location>
        <begin position="23"/>
        <end position="49"/>
    </location>
</feature>
<protein>
    <submittedName>
        <fullName evidence="2">Uncharacterized protein</fullName>
    </submittedName>
</protein>
<feature type="region of interest" description="Disordered" evidence="1">
    <location>
        <begin position="1"/>
        <end position="76"/>
    </location>
</feature>
<accession>A0ABN3PR38</accession>
<evidence type="ECO:0000313" key="2">
    <source>
        <dbReference type="EMBL" id="GAA2596524.1"/>
    </source>
</evidence>
<organism evidence="2 3">
    <name type="scientific">Actinomadura fulvescens</name>
    <dbReference type="NCBI Taxonomy" id="46160"/>
    <lineage>
        <taxon>Bacteria</taxon>
        <taxon>Bacillati</taxon>
        <taxon>Actinomycetota</taxon>
        <taxon>Actinomycetes</taxon>
        <taxon>Streptosporangiales</taxon>
        <taxon>Thermomonosporaceae</taxon>
        <taxon>Actinomadura</taxon>
    </lineage>
</organism>
<keyword evidence="3" id="KW-1185">Reference proteome</keyword>
<evidence type="ECO:0000256" key="1">
    <source>
        <dbReference type="SAM" id="MobiDB-lite"/>
    </source>
</evidence>
<proteinExistence type="predicted"/>